<evidence type="ECO:0000313" key="14">
    <source>
        <dbReference type="Proteomes" id="UP001345963"/>
    </source>
</evidence>
<comment type="caution">
    <text evidence="13">The sequence shown here is derived from an EMBL/GenBank/DDBJ whole genome shotgun (WGS) entry which is preliminary data.</text>
</comment>
<dbReference type="PANTHER" id="PTHR47735:SF8">
    <property type="entry name" value="POTASSIUM VOLTAGE-GATED CHANNEL SUBFAMILY KQT MEMBER 5"/>
    <property type="match status" value="1"/>
</dbReference>
<dbReference type="PANTHER" id="PTHR47735">
    <property type="entry name" value="POTASSIUM VOLTAGE-GATED CHANNEL SUBFAMILY KQT MEMBER 4"/>
    <property type="match status" value="1"/>
</dbReference>
<keyword evidence="5" id="KW-0631">Potassium channel</keyword>
<feature type="region of interest" description="Disordered" evidence="11">
    <location>
        <begin position="1"/>
        <end position="84"/>
    </location>
</feature>
<keyword evidence="9" id="KW-0407">Ion channel</keyword>
<accession>A0ABU7ATX7</accession>
<dbReference type="EMBL" id="JAHUTI010030056">
    <property type="protein sequence ID" value="MED6241701.1"/>
    <property type="molecule type" value="Genomic_DNA"/>
</dbReference>
<keyword evidence="8" id="KW-0406">Ion transport</keyword>
<name>A0ABU7ATX7_9TELE</name>
<feature type="compositionally biased region" description="Polar residues" evidence="11">
    <location>
        <begin position="65"/>
        <end position="79"/>
    </location>
</feature>
<evidence type="ECO:0000256" key="3">
    <source>
        <dbReference type="ARBA" id="ARBA00022475"/>
    </source>
</evidence>
<evidence type="ECO:0000256" key="6">
    <source>
        <dbReference type="ARBA" id="ARBA00022882"/>
    </source>
</evidence>
<reference evidence="13 14" key="1">
    <citation type="submission" date="2021-07" db="EMBL/GenBank/DDBJ databases">
        <authorList>
            <person name="Palmer J.M."/>
        </authorList>
    </citation>
    <scope>NUCLEOTIDE SEQUENCE [LARGE SCALE GENOMIC DNA]</scope>
    <source>
        <strain evidence="13 14">AT_MEX2019</strain>
        <tissue evidence="13">Muscle</tissue>
    </source>
</reference>
<feature type="compositionally biased region" description="Basic and acidic residues" evidence="11">
    <location>
        <begin position="1"/>
        <end position="10"/>
    </location>
</feature>
<dbReference type="InterPro" id="IPR013821">
    <property type="entry name" value="K_chnl_volt-dep_KCNQ_C"/>
</dbReference>
<keyword evidence="7" id="KW-0630">Potassium</keyword>
<keyword evidence="14" id="KW-1185">Reference proteome</keyword>
<keyword evidence="4" id="KW-0633">Potassium transport</keyword>
<evidence type="ECO:0000256" key="11">
    <source>
        <dbReference type="SAM" id="MobiDB-lite"/>
    </source>
</evidence>
<evidence type="ECO:0000256" key="5">
    <source>
        <dbReference type="ARBA" id="ARBA00022826"/>
    </source>
</evidence>
<evidence type="ECO:0000313" key="13">
    <source>
        <dbReference type="EMBL" id="MED6241701.1"/>
    </source>
</evidence>
<evidence type="ECO:0000256" key="4">
    <source>
        <dbReference type="ARBA" id="ARBA00022538"/>
    </source>
</evidence>
<proteinExistence type="predicted"/>
<comment type="subcellular location">
    <subcellularLocation>
        <location evidence="1">Cell membrane</location>
        <topology evidence="1">Multi-pass membrane protein</topology>
    </subcellularLocation>
</comment>
<gene>
    <name evidence="13" type="primary">KCNQ5</name>
    <name evidence="13" type="ORF">ATANTOWER_024412</name>
</gene>
<feature type="compositionally biased region" description="Polar residues" evidence="11">
    <location>
        <begin position="15"/>
        <end position="27"/>
    </location>
</feature>
<feature type="non-terminal residue" evidence="13">
    <location>
        <position position="1"/>
    </location>
</feature>
<keyword evidence="3" id="KW-0472">Membrane</keyword>
<keyword evidence="3" id="KW-1003">Cell membrane</keyword>
<dbReference type="Pfam" id="PF03520">
    <property type="entry name" value="KCNQ_channel"/>
    <property type="match status" value="1"/>
</dbReference>
<dbReference type="Proteomes" id="UP001345963">
    <property type="component" value="Unassembled WGS sequence"/>
</dbReference>
<evidence type="ECO:0000256" key="8">
    <source>
        <dbReference type="ARBA" id="ARBA00023065"/>
    </source>
</evidence>
<sequence length="156" mass="17630">QKLSFKERVRLASPRGQSIKNRQTSSVNDRRSPVADGGTEGTSPAKVQKSWSFNDRTRFRPSLRLKSQSRSTTDASDSAVTGEDGFDEKGCHCEISVEDLLPSVKTVIRAVRIMKFHVAKKKFKETLRPYDVKDVIEQYSAGHLDMLCRIKSLQTR</sequence>
<evidence type="ECO:0000256" key="1">
    <source>
        <dbReference type="ARBA" id="ARBA00004651"/>
    </source>
</evidence>
<keyword evidence="2" id="KW-0813">Transport</keyword>
<evidence type="ECO:0000256" key="2">
    <source>
        <dbReference type="ARBA" id="ARBA00022448"/>
    </source>
</evidence>
<evidence type="ECO:0000256" key="9">
    <source>
        <dbReference type="ARBA" id="ARBA00023303"/>
    </source>
</evidence>
<evidence type="ECO:0000256" key="7">
    <source>
        <dbReference type="ARBA" id="ARBA00022958"/>
    </source>
</evidence>
<keyword evidence="6" id="KW-0851">Voltage-gated channel</keyword>
<organism evidence="13 14">
    <name type="scientific">Ataeniobius toweri</name>
    <dbReference type="NCBI Taxonomy" id="208326"/>
    <lineage>
        <taxon>Eukaryota</taxon>
        <taxon>Metazoa</taxon>
        <taxon>Chordata</taxon>
        <taxon>Craniata</taxon>
        <taxon>Vertebrata</taxon>
        <taxon>Euteleostomi</taxon>
        <taxon>Actinopterygii</taxon>
        <taxon>Neopterygii</taxon>
        <taxon>Teleostei</taxon>
        <taxon>Neoteleostei</taxon>
        <taxon>Acanthomorphata</taxon>
        <taxon>Ovalentaria</taxon>
        <taxon>Atherinomorphae</taxon>
        <taxon>Cyprinodontiformes</taxon>
        <taxon>Goodeidae</taxon>
        <taxon>Ataeniobius</taxon>
    </lineage>
</organism>
<evidence type="ECO:0000256" key="10">
    <source>
        <dbReference type="ARBA" id="ARBA00034430"/>
    </source>
</evidence>
<protein>
    <submittedName>
        <fullName evidence="13">Potassium voltage-gated channel subfamily KQT member 5</fullName>
    </submittedName>
</protein>
<comment type="catalytic activity">
    <reaction evidence="10">
        <text>K(+)(in) = K(+)(out)</text>
        <dbReference type="Rhea" id="RHEA:29463"/>
        <dbReference type="ChEBI" id="CHEBI:29103"/>
    </reaction>
</comment>
<evidence type="ECO:0000259" key="12">
    <source>
        <dbReference type="Pfam" id="PF03520"/>
    </source>
</evidence>
<dbReference type="Gene3D" id="6.10.140.1910">
    <property type="match status" value="1"/>
</dbReference>
<feature type="domain" description="Potassium channel voltage dependent KCNQ C-terminal" evidence="12">
    <location>
        <begin position="32"/>
        <end position="156"/>
    </location>
</feature>
<dbReference type="InterPro" id="IPR003937">
    <property type="entry name" value="K_chnl_volt-dep_KCNQ"/>
</dbReference>